<feature type="compositionally biased region" description="Polar residues" evidence="2">
    <location>
        <begin position="389"/>
        <end position="409"/>
    </location>
</feature>
<evidence type="ECO:0000313" key="4">
    <source>
        <dbReference type="Proteomes" id="UP000664169"/>
    </source>
</evidence>
<keyword evidence="1" id="KW-0539">Nucleus</keyword>
<evidence type="ECO:0000313" key="3">
    <source>
        <dbReference type="EMBL" id="CAF9905035.1"/>
    </source>
</evidence>
<dbReference type="PANTHER" id="PTHR47784">
    <property type="entry name" value="STEROL UPTAKE CONTROL PROTEIN 2"/>
    <property type="match status" value="1"/>
</dbReference>
<dbReference type="GO" id="GO:0008270">
    <property type="term" value="F:zinc ion binding"/>
    <property type="evidence" value="ECO:0007669"/>
    <property type="project" value="InterPro"/>
</dbReference>
<feature type="region of interest" description="Disordered" evidence="2">
    <location>
        <begin position="389"/>
        <end position="417"/>
    </location>
</feature>
<dbReference type="AlphaFoldDB" id="A0A8H3I2R0"/>
<dbReference type="GO" id="GO:0001228">
    <property type="term" value="F:DNA-binding transcription activator activity, RNA polymerase II-specific"/>
    <property type="evidence" value="ECO:0007669"/>
    <property type="project" value="TreeGrafter"/>
</dbReference>
<protein>
    <recommendedName>
        <fullName evidence="5">Zn(2)-C6 fungal-type domain-containing protein</fullName>
    </recommendedName>
</protein>
<dbReference type="InterPro" id="IPR021858">
    <property type="entry name" value="Fun_TF"/>
</dbReference>
<dbReference type="EMBL" id="CAJPDQ010000002">
    <property type="protein sequence ID" value="CAF9905035.1"/>
    <property type="molecule type" value="Genomic_DNA"/>
</dbReference>
<organism evidence="3 4">
    <name type="scientific">Gomphillus americanus</name>
    <dbReference type="NCBI Taxonomy" id="1940652"/>
    <lineage>
        <taxon>Eukaryota</taxon>
        <taxon>Fungi</taxon>
        <taxon>Dikarya</taxon>
        <taxon>Ascomycota</taxon>
        <taxon>Pezizomycotina</taxon>
        <taxon>Lecanoromycetes</taxon>
        <taxon>OSLEUM clade</taxon>
        <taxon>Ostropomycetidae</taxon>
        <taxon>Ostropales</taxon>
        <taxon>Graphidaceae</taxon>
        <taxon>Gomphilloideae</taxon>
        <taxon>Gomphillus</taxon>
    </lineage>
</organism>
<dbReference type="OrthoDB" id="5350673at2759"/>
<proteinExistence type="predicted"/>
<reference evidence="3" key="1">
    <citation type="submission" date="2021-03" db="EMBL/GenBank/DDBJ databases">
        <authorList>
            <person name="Tagirdzhanova G."/>
        </authorList>
    </citation>
    <scope>NUCLEOTIDE SEQUENCE</scope>
</reference>
<dbReference type="CDD" id="cd00067">
    <property type="entry name" value="GAL4"/>
    <property type="match status" value="1"/>
</dbReference>
<dbReference type="Pfam" id="PF11951">
    <property type="entry name" value="Fungal_trans_2"/>
    <property type="match status" value="1"/>
</dbReference>
<accession>A0A8H3I2R0</accession>
<comment type="caution">
    <text evidence="3">The sequence shown here is derived from an EMBL/GenBank/DDBJ whole genome shotgun (WGS) entry which is preliminary data.</text>
</comment>
<sequence length="417" mass="47124">MACDETRPICKNCAKQGRPCAYTSEAAVVTPFSGSVAGNSPHYGLINFHAEKEEQDKSTPKSKDDTFSEPGIVIEPARELSSDIKIHCLTPSTLFDLELMHHYTRLTYLTITDLEYTIPTWQDAMPKEALSHPFLMHGILSLAAFHIAVLQPQKRKAYIDRGMQHYTLALTLYREVLMNSNQNNCHALFAFSSLGAIISFAVSMVSRHTHGAIIQDIQDTFSMLRGIHAVVMVTRHWIQHGPMSTLLRGYTAKDYDLPIACQEYLQTLEDRVRSSEPDEERSNAYLEAIEVGRKALKNVAVDPNDKTLAFTWPIMVSRPYFDALHERRPLALAVLGLYGVILHDVRMYWWAEDRGMKLIEAVHASLDETWEDVIRYPISLMNLLPTPRSSTQLSSNPDRLSFSPPQISPSIKFESMG</sequence>
<name>A0A8H3I2R0_9LECA</name>
<dbReference type="Proteomes" id="UP000664169">
    <property type="component" value="Unassembled WGS sequence"/>
</dbReference>
<evidence type="ECO:0008006" key="5">
    <source>
        <dbReference type="Google" id="ProtNLM"/>
    </source>
</evidence>
<gene>
    <name evidence="3" type="ORF">GOMPHAMPRED_003016</name>
</gene>
<dbReference type="InterPro" id="IPR001138">
    <property type="entry name" value="Zn2Cys6_DnaBD"/>
</dbReference>
<keyword evidence="4" id="KW-1185">Reference proteome</keyword>
<evidence type="ECO:0000256" key="1">
    <source>
        <dbReference type="ARBA" id="ARBA00023242"/>
    </source>
</evidence>
<dbReference type="PANTHER" id="PTHR47784:SF5">
    <property type="entry name" value="STEROL UPTAKE CONTROL PROTEIN 2"/>
    <property type="match status" value="1"/>
</dbReference>
<evidence type="ECO:0000256" key="2">
    <source>
        <dbReference type="SAM" id="MobiDB-lite"/>
    </source>
</evidence>
<dbReference type="InterPro" id="IPR053157">
    <property type="entry name" value="Sterol_Uptake_Regulator"/>
</dbReference>